<evidence type="ECO:0000313" key="4">
    <source>
        <dbReference type="EMBL" id="KAA1259066.1"/>
    </source>
</evidence>
<evidence type="ECO:0000313" key="5">
    <source>
        <dbReference type="Proteomes" id="UP000322699"/>
    </source>
</evidence>
<evidence type="ECO:0000256" key="2">
    <source>
        <dbReference type="ARBA" id="ARBA00022729"/>
    </source>
</evidence>
<dbReference type="EMBL" id="VRLW01000001">
    <property type="protein sequence ID" value="KAA1259066.1"/>
    <property type="molecule type" value="Genomic_DNA"/>
</dbReference>
<feature type="domain" description="NodB homology" evidence="3">
    <location>
        <begin position="89"/>
        <end position="294"/>
    </location>
</feature>
<protein>
    <submittedName>
        <fullName evidence="4">Polysaccharide deacetylase</fullName>
    </submittedName>
</protein>
<dbReference type="GO" id="GO:0005576">
    <property type="term" value="C:extracellular region"/>
    <property type="evidence" value="ECO:0007669"/>
    <property type="project" value="UniProtKB-SubCell"/>
</dbReference>
<gene>
    <name evidence="4" type="ORF">LF1_15920</name>
</gene>
<proteinExistence type="predicted"/>
<dbReference type="PANTHER" id="PTHR34216">
    <property type="match status" value="1"/>
</dbReference>
<dbReference type="AlphaFoldDB" id="A0A5B1CES5"/>
<evidence type="ECO:0000259" key="3">
    <source>
        <dbReference type="PROSITE" id="PS51677"/>
    </source>
</evidence>
<dbReference type="RefSeq" id="WP_068262066.1">
    <property type="nucleotide sequence ID" value="NZ_LWSK01000032.1"/>
</dbReference>
<accession>A0A5B1CES5</accession>
<sequence>MNYLRSQLITLRNALVARRREERLNLMSQRGEAPCMVAFYHRVADTHPNGWSISRRGFRKHLDYFQRRFEPVSLSEVQRRVRESYSARPTITMTFDDGYQDNIEFALPLLIERKMPCTYFVSTAHVLDQKPFGHDIESGIALPINTAKQIREWSDAGIEMGCHTRNHVDFGKVHDPAERKQEIVDAKNELEQIIGKSVRHFAFPFGTEQQLTPEAIETVHQAGFEGYCSAFGGYNLVGRDAFHIRRFHGDPQFARLVNWCSYDEKKLQLEPELLMPESEANSHQASHANQTIAS</sequence>
<reference evidence="4 5" key="1">
    <citation type="submission" date="2019-08" db="EMBL/GenBank/DDBJ databases">
        <title>Deep-cultivation of Planctomycetes and their phenomic and genomic characterization uncovers novel biology.</title>
        <authorList>
            <person name="Wiegand S."/>
            <person name="Jogler M."/>
            <person name="Boedeker C."/>
            <person name="Pinto D."/>
            <person name="Vollmers J."/>
            <person name="Rivas-Marin E."/>
            <person name="Kohn T."/>
            <person name="Peeters S.H."/>
            <person name="Heuer A."/>
            <person name="Rast P."/>
            <person name="Oberbeckmann S."/>
            <person name="Bunk B."/>
            <person name="Jeske O."/>
            <person name="Meyerdierks A."/>
            <person name="Storesund J.E."/>
            <person name="Kallscheuer N."/>
            <person name="Luecker S."/>
            <person name="Lage O.M."/>
            <person name="Pohl T."/>
            <person name="Merkel B.J."/>
            <person name="Hornburger P."/>
            <person name="Mueller R.-W."/>
            <person name="Bruemmer F."/>
            <person name="Labrenz M."/>
            <person name="Spormann A.M."/>
            <person name="Op Den Camp H."/>
            <person name="Overmann J."/>
            <person name="Amann R."/>
            <person name="Jetten M.S.M."/>
            <person name="Mascher T."/>
            <person name="Medema M.H."/>
            <person name="Devos D.P."/>
            <person name="Kaster A.-K."/>
            <person name="Ovreas L."/>
            <person name="Rohde M."/>
            <person name="Galperin M.Y."/>
            <person name="Jogler C."/>
        </authorList>
    </citation>
    <scope>NUCLEOTIDE SEQUENCE [LARGE SCALE GENOMIC DNA]</scope>
    <source>
        <strain evidence="4 5">LF1</strain>
    </source>
</reference>
<dbReference type="CDD" id="cd10918">
    <property type="entry name" value="CE4_NodB_like_5s_6s"/>
    <property type="match status" value="1"/>
</dbReference>
<dbReference type="Pfam" id="PF01522">
    <property type="entry name" value="Polysacc_deac_1"/>
    <property type="match status" value="1"/>
</dbReference>
<dbReference type="PROSITE" id="PS51677">
    <property type="entry name" value="NODB"/>
    <property type="match status" value="1"/>
</dbReference>
<name>A0A5B1CES5_9BACT</name>
<dbReference type="SUPFAM" id="SSF88713">
    <property type="entry name" value="Glycoside hydrolase/deacetylase"/>
    <property type="match status" value="1"/>
</dbReference>
<dbReference type="GO" id="GO:0005975">
    <property type="term" value="P:carbohydrate metabolic process"/>
    <property type="evidence" value="ECO:0007669"/>
    <property type="project" value="InterPro"/>
</dbReference>
<dbReference type="GO" id="GO:0016810">
    <property type="term" value="F:hydrolase activity, acting on carbon-nitrogen (but not peptide) bonds"/>
    <property type="evidence" value="ECO:0007669"/>
    <property type="project" value="InterPro"/>
</dbReference>
<dbReference type="PANTHER" id="PTHR34216:SF3">
    <property type="entry name" value="POLY-BETA-1,6-N-ACETYL-D-GLUCOSAMINE N-DEACETYLASE"/>
    <property type="match status" value="1"/>
</dbReference>
<organism evidence="4 5">
    <name type="scientific">Rubripirellula obstinata</name>
    <dbReference type="NCBI Taxonomy" id="406547"/>
    <lineage>
        <taxon>Bacteria</taxon>
        <taxon>Pseudomonadati</taxon>
        <taxon>Planctomycetota</taxon>
        <taxon>Planctomycetia</taxon>
        <taxon>Pirellulales</taxon>
        <taxon>Pirellulaceae</taxon>
        <taxon>Rubripirellula</taxon>
    </lineage>
</organism>
<dbReference type="Proteomes" id="UP000322699">
    <property type="component" value="Unassembled WGS sequence"/>
</dbReference>
<dbReference type="InterPro" id="IPR002509">
    <property type="entry name" value="NODB_dom"/>
</dbReference>
<dbReference type="Gene3D" id="3.20.20.370">
    <property type="entry name" value="Glycoside hydrolase/deacetylase"/>
    <property type="match status" value="1"/>
</dbReference>
<evidence type="ECO:0000256" key="1">
    <source>
        <dbReference type="ARBA" id="ARBA00004613"/>
    </source>
</evidence>
<dbReference type="InterPro" id="IPR011330">
    <property type="entry name" value="Glyco_hydro/deAcase_b/a-brl"/>
</dbReference>
<comment type="subcellular location">
    <subcellularLocation>
        <location evidence="1">Secreted</location>
    </subcellularLocation>
</comment>
<comment type="caution">
    <text evidence="4">The sequence shown here is derived from an EMBL/GenBank/DDBJ whole genome shotgun (WGS) entry which is preliminary data.</text>
</comment>
<keyword evidence="2" id="KW-0732">Signal</keyword>
<dbReference type="OrthoDB" id="9778320at2"/>
<keyword evidence="5" id="KW-1185">Reference proteome</keyword>
<dbReference type="InterPro" id="IPR051398">
    <property type="entry name" value="Polysacch_Deacetylase"/>
</dbReference>